<evidence type="ECO:0000259" key="2">
    <source>
        <dbReference type="Pfam" id="PF14534"/>
    </source>
</evidence>
<dbReference type="Proteomes" id="UP000242687">
    <property type="component" value="Unassembled WGS sequence"/>
</dbReference>
<dbReference type="Pfam" id="PF14534">
    <property type="entry name" value="DUF4440"/>
    <property type="match status" value="1"/>
</dbReference>
<dbReference type="EMBL" id="PGFJ01000001">
    <property type="protein sequence ID" value="PJJ83941.1"/>
    <property type="molecule type" value="Genomic_DNA"/>
</dbReference>
<sequence>MKKIFLATLLFGWSAIAFAQKAAEVSKVVAAEADFSKTIASKGIKAGFLSVADPEGFIFKPQAIKITDFYKSIDKQPGTLKREAKIARISASGDLAFTAGPYTFQNGKSEDDKIYGDYVSLWRVDPEGKLKLLIDLGIQHPEPVEQQLKDFKDSNAKPVKESKDPFNGKNIIVDTDKTFNFSLTKSDLAAYKEFLSEEGRYYFPGFEPMMGTDKILQFINNQAISIAAETTGAGRALSGDLAYSFGKATIKKANIVGHFHYVRIWEVDAKHKWNILLEIFSPVEN</sequence>
<dbReference type="RefSeq" id="WP_100340167.1">
    <property type="nucleotide sequence ID" value="NZ_PGFJ01000001.1"/>
</dbReference>
<protein>
    <recommendedName>
        <fullName evidence="2">DUF4440 domain-containing protein</fullName>
    </recommendedName>
</protein>
<proteinExistence type="predicted"/>
<keyword evidence="1" id="KW-0732">Signal</keyword>
<organism evidence="3 4">
    <name type="scientific">Mucilaginibacter auburnensis</name>
    <dbReference type="NCBI Taxonomy" id="1457233"/>
    <lineage>
        <taxon>Bacteria</taxon>
        <taxon>Pseudomonadati</taxon>
        <taxon>Bacteroidota</taxon>
        <taxon>Sphingobacteriia</taxon>
        <taxon>Sphingobacteriales</taxon>
        <taxon>Sphingobacteriaceae</taxon>
        <taxon>Mucilaginibacter</taxon>
    </lineage>
</organism>
<dbReference type="Gene3D" id="3.10.450.50">
    <property type="match status" value="2"/>
</dbReference>
<dbReference type="SUPFAM" id="SSF54427">
    <property type="entry name" value="NTF2-like"/>
    <property type="match status" value="1"/>
</dbReference>
<dbReference type="AlphaFoldDB" id="A0A2H9VSY7"/>
<dbReference type="OrthoDB" id="1119084at2"/>
<feature type="chain" id="PRO_5014180566" description="DUF4440 domain-containing protein" evidence="1">
    <location>
        <begin position="20"/>
        <end position="285"/>
    </location>
</feature>
<evidence type="ECO:0000256" key="1">
    <source>
        <dbReference type="SAM" id="SignalP"/>
    </source>
</evidence>
<accession>A0A2H9VSY7</accession>
<gene>
    <name evidence="3" type="ORF">CLV57_0937</name>
</gene>
<comment type="caution">
    <text evidence="3">The sequence shown here is derived from an EMBL/GenBank/DDBJ whole genome shotgun (WGS) entry which is preliminary data.</text>
</comment>
<keyword evidence="4" id="KW-1185">Reference proteome</keyword>
<feature type="domain" description="DUF4440" evidence="2">
    <location>
        <begin position="174"/>
        <end position="275"/>
    </location>
</feature>
<evidence type="ECO:0000313" key="3">
    <source>
        <dbReference type="EMBL" id="PJJ83941.1"/>
    </source>
</evidence>
<feature type="signal peptide" evidence="1">
    <location>
        <begin position="1"/>
        <end position="19"/>
    </location>
</feature>
<dbReference type="InterPro" id="IPR027843">
    <property type="entry name" value="DUF4440"/>
</dbReference>
<evidence type="ECO:0000313" key="4">
    <source>
        <dbReference type="Proteomes" id="UP000242687"/>
    </source>
</evidence>
<dbReference type="InterPro" id="IPR032710">
    <property type="entry name" value="NTF2-like_dom_sf"/>
</dbReference>
<name>A0A2H9VSY7_9SPHI</name>
<reference evidence="3 4" key="1">
    <citation type="submission" date="2017-11" db="EMBL/GenBank/DDBJ databases">
        <title>Genomic Encyclopedia of Archaeal and Bacterial Type Strains, Phase II (KMG-II): From Individual Species to Whole Genera.</title>
        <authorList>
            <person name="Goeker M."/>
        </authorList>
    </citation>
    <scope>NUCLEOTIDE SEQUENCE [LARGE SCALE GENOMIC DNA]</scope>
    <source>
        <strain evidence="3 4">DSM 28175</strain>
    </source>
</reference>